<gene>
    <name evidence="2" type="ORF">B296_00058677</name>
</gene>
<evidence type="ECO:0000256" key="1">
    <source>
        <dbReference type="SAM" id="MobiDB-lite"/>
    </source>
</evidence>
<dbReference type="Proteomes" id="UP000287651">
    <property type="component" value="Unassembled WGS sequence"/>
</dbReference>
<proteinExistence type="predicted"/>
<comment type="caution">
    <text evidence="2">The sequence shown here is derived from an EMBL/GenBank/DDBJ whole genome shotgun (WGS) entry which is preliminary data.</text>
</comment>
<protein>
    <submittedName>
        <fullName evidence="2">Uncharacterized protein</fullName>
    </submittedName>
</protein>
<evidence type="ECO:0000313" key="2">
    <source>
        <dbReference type="EMBL" id="RRT40179.1"/>
    </source>
</evidence>
<feature type="non-terminal residue" evidence="2">
    <location>
        <position position="114"/>
    </location>
</feature>
<feature type="region of interest" description="Disordered" evidence="1">
    <location>
        <begin position="40"/>
        <end position="61"/>
    </location>
</feature>
<organism evidence="2 3">
    <name type="scientific">Ensete ventricosum</name>
    <name type="common">Abyssinian banana</name>
    <name type="synonym">Musa ensete</name>
    <dbReference type="NCBI Taxonomy" id="4639"/>
    <lineage>
        <taxon>Eukaryota</taxon>
        <taxon>Viridiplantae</taxon>
        <taxon>Streptophyta</taxon>
        <taxon>Embryophyta</taxon>
        <taxon>Tracheophyta</taxon>
        <taxon>Spermatophyta</taxon>
        <taxon>Magnoliopsida</taxon>
        <taxon>Liliopsida</taxon>
        <taxon>Zingiberales</taxon>
        <taxon>Musaceae</taxon>
        <taxon>Ensete</taxon>
    </lineage>
</organism>
<dbReference type="EMBL" id="AMZH03019586">
    <property type="protein sequence ID" value="RRT40179.1"/>
    <property type="molecule type" value="Genomic_DNA"/>
</dbReference>
<dbReference type="AlphaFoldDB" id="A0A426XKZ7"/>
<sequence>MYRSIRLPVCGPTAAQRYHQNRSSTVDFGRWLSIEEKSTVGDRLREKKGRRRRRGKEERRDLSLRHPCLCVVVANAPSSLAGCPCAILTRGRFSSRARRRNVSPFVSSRGEKDR</sequence>
<name>A0A426XKZ7_ENSVE</name>
<accession>A0A426XKZ7</accession>
<evidence type="ECO:0000313" key="3">
    <source>
        <dbReference type="Proteomes" id="UP000287651"/>
    </source>
</evidence>
<reference evidence="2 3" key="1">
    <citation type="journal article" date="2014" name="Agronomy (Basel)">
        <title>A Draft Genome Sequence for Ensete ventricosum, the Drought-Tolerant Tree Against Hunger.</title>
        <authorList>
            <person name="Harrison J."/>
            <person name="Moore K.A."/>
            <person name="Paszkiewicz K."/>
            <person name="Jones T."/>
            <person name="Grant M."/>
            <person name="Ambacheew D."/>
            <person name="Muzemil S."/>
            <person name="Studholme D.J."/>
        </authorList>
    </citation>
    <scope>NUCLEOTIDE SEQUENCE [LARGE SCALE GENOMIC DNA]</scope>
</reference>